<proteinExistence type="predicted"/>
<reference evidence="1 2" key="1">
    <citation type="submission" date="2023-08" db="EMBL/GenBank/DDBJ databases">
        <title>Annotated Genome Sequence of Vanrija albida AlHP1.</title>
        <authorList>
            <person name="Herzog R."/>
        </authorList>
    </citation>
    <scope>NUCLEOTIDE SEQUENCE [LARGE SCALE GENOMIC DNA]</scope>
    <source>
        <strain evidence="1 2">AlHP1</strain>
    </source>
</reference>
<accession>A0ABR3Q4N6</accession>
<dbReference type="Proteomes" id="UP001565368">
    <property type="component" value="Unassembled WGS sequence"/>
</dbReference>
<evidence type="ECO:0000313" key="2">
    <source>
        <dbReference type="Proteomes" id="UP001565368"/>
    </source>
</evidence>
<gene>
    <name evidence="1" type="ORF">Q8F55_003485</name>
</gene>
<sequence length="270" mass="29402">MPEWDTSAALLDDAEFAEGDYTLVSSDGVRFRTASYHLFHALRDASSDDKAMVFADPEIETADIVRAFLRFITKGVLPVAWKHSANPTNGLDRLPRLVRFLDKYQCHTAQRFAMVCVREGLRGGIISPLCAFVTGATLGDDITVTAALGADPVLWAAPGHESRAIVMSAFKVNPFGDEAKASLEEGDEDAHVLDPASMPYIAWSQTPPEYLWALSRAWKKARGADGKGGGDLLWYFEELLRAAKETSLVALTTRPSGRPESVSVVGLTTN</sequence>
<dbReference type="RefSeq" id="XP_069209446.1">
    <property type="nucleotide sequence ID" value="XM_069352028.1"/>
</dbReference>
<protein>
    <recommendedName>
        <fullName evidence="3">BTB domain-containing protein</fullName>
    </recommendedName>
</protein>
<evidence type="ECO:0000313" key="1">
    <source>
        <dbReference type="EMBL" id="KAL1409502.1"/>
    </source>
</evidence>
<keyword evidence="2" id="KW-1185">Reference proteome</keyword>
<organism evidence="1 2">
    <name type="scientific">Vanrija albida</name>
    <dbReference type="NCBI Taxonomy" id="181172"/>
    <lineage>
        <taxon>Eukaryota</taxon>
        <taxon>Fungi</taxon>
        <taxon>Dikarya</taxon>
        <taxon>Basidiomycota</taxon>
        <taxon>Agaricomycotina</taxon>
        <taxon>Tremellomycetes</taxon>
        <taxon>Trichosporonales</taxon>
        <taxon>Trichosporonaceae</taxon>
        <taxon>Vanrija</taxon>
    </lineage>
</organism>
<name>A0ABR3Q4N6_9TREE</name>
<evidence type="ECO:0008006" key="3">
    <source>
        <dbReference type="Google" id="ProtNLM"/>
    </source>
</evidence>
<dbReference type="EMBL" id="JBBXJM010000003">
    <property type="protein sequence ID" value="KAL1409502.1"/>
    <property type="molecule type" value="Genomic_DNA"/>
</dbReference>
<comment type="caution">
    <text evidence="1">The sequence shown here is derived from an EMBL/GenBank/DDBJ whole genome shotgun (WGS) entry which is preliminary data.</text>
</comment>
<dbReference type="GeneID" id="95984528"/>